<keyword evidence="3" id="KW-0812">Transmembrane</keyword>
<evidence type="ECO:0000256" key="2">
    <source>
        <dbReference type="ARBA" id="ARBA00034247"/>
    </source>
</evidence>
<keyword evidence="6" id="KW-1185">Reference proteome</keyword>
<feature type="transmembrane region" description="Helical" evidence="3">
    <location>
        <begin position="820"/>
        <end position="841"/>
    </location>
</feature>
<dbReference type="Gene3D" id="3.30.450.40">
    <property type="match status" value="1"/>
</dbReference>
<dbReference type="InterPro" id="IPR050469">
    <property type="entry name" value="Diguanylate_Cyclase"/>
</dbReference>
<keyword evidence="5" id="KW-0548">Nucleotidyltransferase</keyword>
<evidence type="ECO:0000256" key="1">
    <source>
        <dbReference type="ARBA" id="ARBA00012528"/>
    </source>
</evidence>
<dbReference type="Proteomes" id="UP001239019">
    <property type="component" value="Unassembled WGS sequence"/>
</dbReference>
<dbReference type="GO" id="GO:0052621">
    <property type="term" value="F:diguanylate cyclase activity"/>
    <property type="evidence" value="ECO:0007669"/>
    <property type="project" value="UniProtKB-EC"/>
</dbReference>
<evidence type="ECO:0000259" key="4">
    <source>
        <dbReference type="PROSITE" id="PS50887"/>
    </source>
</evidence>
<dbReference type="InterPro" id="IPR029016">
    <property type="entry name" value="GAF-like_dom_sf"/>
</dbReference>
<feature type="domain" description="GGDEF" evidence="4">
    <location>
        <begin position="1048"/>
        <end position="1180"/>
    </location>
</feature>
<dbReference type="SUPFAM" id="SSF55073">
    <property type="entry name" value="Nucleotide cyclase"/>
    <property type="match status" value="1"/>
</dbReference>
<keyword evidence="3" id="KW-0472">Membrane</keyword>
<dbReference type="InterPro" id="IPR015943">
    <property type="entry name" value="WD40/YVTN_repeat-like_dom_sf"/>
</dbReference>
<dbReference type="InterPro" id="IPR013783">
    <property type="entry name" value="Ig-like_fold"/>
</dbReference>
<dbReference type="SUPFAM" id="SSF55781">
    <property type="entry name" value="GAF domain-like"/>
    <property type="match status" value="1"/>
</dbReference>
<comment type="caution">
    <text evidence="5">The sequence shown here is derived from an EMBL/GenBank/DDBJ whole genome shotgun (WGS) entry which is preliminary data.</text>
</comment>
<organism evidence="5 6">
    <name type="scientific">Natronospira bacteriovora</name>
    <dbReference type="NCBI Taxonomy" id="3069753"/>
    <lineage>
        <taxon>Bacteria</taxon>
        <taxon>Pseudomonadati</taxon>
        <taxon>Pseudomonadota</taxon>
        <taxon>Gammaproteobacteria</taxon>
        <taxon>Natronospirales</taxon>
        <taxon>Natronospiraceae</taxon>
        <taxon>Natronospira</taxon>
    </lineage>
</organism>
<dbReference type="Gene3D" id="3.30.70.270">
    <property type="match status" value="1"/>
</dbReference>
<dbReference type="InterPro" id="IPR000160">
    <property type="entry name" value="GGDEF_dom"/>
</dbReference>
<dbReference type="SUPFAM" id="SSF63829">
    <property type="entry name" value="Calcium-dependent phosphotriesterase"/>
    <property type="match status" value="3"/>
</dbReference>
<keyword evidence="5" id="KW-0808">Transferase</keyword>
<dbReference type="Pfam" id="PF07494">
    <property type="entry name" value="Reg_prop"/>
    <property type="match status" value="4"/>
</dbReference>
<dbReference type="InterPro" id="IPR011110">
    <property type="entry name" value="Reg_prop"/>
</dbReference>
<dbReference type="RefSeq" id="WP_306727727.1">
    <property type="nucleotide sequence ID" value="NZ_JAVDDT010000002.1"/>
</dbReference>
<dbReference type="EMBL" id="JAVDDT010000002">
    <property type="protein sequence ID" value="MDQ2069241.1"/>
    <property type="molecule type" value="Genomic_DNA"/>
</dbReference>
<gene>
    <name evidence="5" type="ORF">RBH19_05105</name>
</gene>
<dbReference type="NCBIfam" id="TIGR00254">
    <property type="entry name" value="GGDEF"/>
    <property type="match status" value="1"/>
</dbReference>
<dbReference type="Gene3D" id="2.60.40.10">
    <property type="entry name" value="Immunoglobulins"/>
    <property type="match status" value="1"/>
</dbReference>
<dbReference type="Pfam" id="PF07495">
    <property type="entry name" value="Y_Y_Y"/>
    <property type="match status" value="1"/>
</dbReference>
<dbReference type="Pfam" id="PF01590">
    <property type="entry name" value="GAF"/>
    <property type="match status" value="1"/>
</dbReference>
<comment type="catalytic activity">
    <reaction evidence="2">
        <text>2 GTP = 3',3'-c-di-GMP + 2 diphosphate</text>
        <dbReference type="Rhea" id="RHEA:24898"/>
        <dbReference type="ChEBI" id="CHEBI:33019"/>
        <dbReference type="ChEBI" id="CHEBI:37565"/>
        <dbReference type="ChEBI" id="CHEBI:58805"/>
        <dbReference type="EC" id="2.7.7.65"/>
    </reaction>
</comment>
<evidence type="ECO:0000313" key="5">
    <source>
        <dbReference type="EMBL" id="MDQ2069241.1"/>
    </source>
</evidence>
<reference evidence="5 6" key="1">
    <citation type="submission" date="2023-08" db="EMBL/GenBank/DDBJ databases">
        <title>Whole-genome sequencing of halo(alkali)philic microorganisms from hypersaline lakes.</title>
        <authorList>
            <person name="Sorokin D.Y."/>
            <person name="Abbas B."/>
            <person name="Merkel A.Y."/>
        </authorList>
    </citation>
    <scope>NUCLEOTIDE SEQUENCE [LARGE SCALE GENOMIC DNA]</scope>
    <source>
        <strain evidence="5 6">AB-CW4</strain>
    </source>
</reference>
<dbReference type="Pfam" id="PF00990">
    <property type="entry name" value="GGDEF"/>
    <property type="match status" value="1"/>
</dbReference>
<dbReference type="EC" id="2.7.7.65" evidence="1"/>
<evidence type="ECO:0000256" key="3">
    <source>
        <dbReference type="SAM" id="Phobius"/>
    </source>
</evidence>
<dbReference type="PANTHER" id="PTHR45138">
    <property type="entry name" value="REGULATORY COMPONENTS OF SENSORY TRANSDUCTION SYSTEM"/>
    <property type="match status" value="1"/>
</dbReference>
<keyword evidence="3" id="KW-1133">Transmembrane helix</keyword>
<dbReference type="InterPro" id="IPR003018">
    <property type="entry name" value="GAF"/>
</dbReference>
<dbReference type="CDD" id="cd01949">
    <property type="entry name" value="GGDEF"/>
    <property type="match status" value="1"/>
</dbReference>
<dbReference type="InterPro" id="IPR011123">
    <property type="entry name" value="Y_Y_Y"/>
</dbReference>
<proteinExistence type="predicted"/>
<evidence type="ECO:0000313" key="6">
    <source>
        <dbReference type="Proteomes" id="UP001239019"/>
    </source>
</evidence>
<sequence length="1180" mass="129228">MRDCLHFDGQVRVALLALALLALPTLVSAGPAPEFARFEQLTIEDGLHQNTVGSLLQDRRGFIWIGTEAGLHRYDGQGFRLFRHEPGNPASLADNFAISLAEGADGAIWVGTMTGGIHRLDPDSGRVERIPVKASEPDLHGLIWDLMAQPDGTVWATSQDGVLVREPGQSEFRVLEIAQTEEAGDAPGVSAPFVAVTADSRGLPVFGTRRGLARVNEAGQLLPWHERSDGTAIPNDGFVAALFTDARGNLWVGGSNGVFMLPVDGGVRQFDSDHALGAAIGVSPVWEIAETPAGDLWFASYGGGLVRYSPDSGEVRKFEADPAMPRGLAENELMSLMVDSSGLVWVGTENSGLQRLNPQALAFGHFGHHALDEASLPNPVVWAIEANQDGQIWVGTQGGLARLHWPREIGLQSVTRLEPDIDPEREEPPHVSSLYLDPDGTLWIGSLAGLWRMESGASVDQTRYERIPLFGKLEEDPPQYWYPVYSVTGDDQGRLFLTLGDTIVARLPSAGGGERWFRMLGADRTGMANLFGIWMGAEEEHLWVVGSRGVARYDIASDRIDLRIGPEDWQGEGRLLTLEHGGVSGVLEEAGDRLWLATQSGLYRINPNTGESQRYDASGDLPVDSVYAVSMDPDGNIWASTAQGLVVIRSDDGSLQTFDVSDGLQSNEFNAGAYRRLPDGRMAFGGLNGINLFDVNQLEFTAPPPPVAITSVQIGSKRFNEFDLAQSGGQVSVPYGERFLSVSFTALDFRNLRKNRFEYRLQGFDEQWRSSDGLNRAIFTNLPPGAYVFQVRAANSLGIWNETGASLSVRVERPFWLHPLAYIAYSLLVLLLVFLGVRSYARRQQLEQARREEEQRLHLAEQLHRMSTRLAGSLDQGLLIDRLAETLKELVDAEAVAMFMEVDGQLICQGSRGARARQTALERVPVLLRDAVARTRQLGVVQLMEHGELTLLSFPEPKTSFGALVPVEVSEGSFGLLVLTRSGSAFTHPERDLLSSIGTQAMMALQKAELFSRVEQLATTDGLTGLLNRRHFEHCAREELQRASRYGHETGLLLIDLDHFKAINDRHGHEVGDRCLKAFGHLLVDELRRSDLLARFGGEEFIALLPETGRKRAMEAAERIRQAAEGLSVEPELESGELTLSVGVAIAASEQTDLDALIRSADRALYAAKDGGRNQVVEAD</sequence>
<dbReference type="SMART" id="SM00267">
    <property type="entry name" value="GGDEF"/>
    <property type="match status" value="1"/>
</dbReference>
<dbReference type="PROSITE" id="PS50887">
    <property type="entry name" value="GGDEF"/>
    <property type="match status" value="1"/>
</dbReference>
<dbReference type="PANTHER" id="PTHR45138:SF9">
    <property type="entry name" value="DIGUANYLATE CYCLASE DGCM-RELATED"/>
    <property type="match status" value="1"/>
</dbReference>
<dbReference type="InterPro" id="IPR043128">
    <property type="entry name" value="Rev_trsase/Diguanyl_cyclase"/>
</dbReference>
<accession>A0ABU0W5H5</accession>
<dbReference type="InterPro" id="IPR029787">
    <property type="entry name" value="Nucleotide_cyclase"/>
</dbReference>
<protein>
    <recommendedName>
        <fullName evidence="1">diguanylate cyclase</fullName>
        <ecNumber evidence="1">2.7.7.65</ecNumber>
    </recommendedName>
</protein>
<dbReference type="Gene3D" id="2.130.10.10">
    <property type="entry name" value="YVTN repeat-like/Quinoprotein amine dehydrogenase"/>
    <property type="match status" value="3"/>
</dbReference>
<dbReference type="SMART" id="SM00065">
    <property type="entry name" value="GAF"/>
    <property type="match status" value="1"/>
</dbReference>
<name>A0ABU0W5H5_9GAMM</name>